<protein>
    <recommendedName>
        <fullName evidence="4">Retrotransposon Copia-like N-terminal domain-containing protein</fullName>
    </recommendedName>
</protein>
<keyword evidence="3" id="KW-1185">Reference proteome</keyword>
<name>A0A8T3BJB1_DENNO</name>
<feature type="region of interest" description="Disordered" evidence="1">
    <location>
        <begin position="1"/>
        <end position="26"/>
    </location>
</feature>
<dbReference type="PANTHER" id="PTHR47481">
    <property type="match status" value="1"/>
</dbReference>
<dbReference type="Pfam" id="PF14223">
    <property type="entry name" value="Retrotran_gag_2"/>
    <property type="match status" value="1"/>
</dbReference>
<organism evidence="2 3">
    <name type="scientific">Dendrobium nobile</name>
    <name type="common">Orchid</name>
    <dbReference type="NCBI Taxonomy" id="94219"/>
    <lineage>
        <taxon>Eukaryota</taxon>
        <taxon>Viridiplantae</taxon>
        <taxon>Streptophyta</taxon>
        <taxon>Embryophyta</taxon>
        <taxon>Tracheophyta</taxon>
        <taxon>Spermatophyta</taxon>
        <taxon>Magnoliopsida</taxon>
        <taxon>Liliopsida</taxon>
        <taxon>Asparagales</taxon>
        <taxon>Orchidaceae</taxon>
        <taxon>Epidendroideae</taxon>
        <taxon>Malaxideae</taxon>
        <taxon>Dendrobiinae</taxon>
        <taxon>Dendrobium</taxon>
    </lineage>
</organism>
<comment type="caution">
    <text evidence="2">The sequence shown here is derived from an EMBL/GenBank/DDBJ whole genome shotgun (WGS) entry which is preliminary data.</text>
</comment>
<gene>
    <name evidence="2" type="ORF">KFK09_009431</name>
</gene>
<sequence>MGDQEAAGTHLSSSSSFSRQTTATTATSHIPQPLKFLVSNIKNLAPHPLTTDNYSIWRAQLLQQFTANGYAGHLTGDVQPPSDSTSEAHANWLLVDSNLLSALFSTVSQSILPYIITATTAHEAWTVLERRLQPISRSRVIQLKNELYRVQMKDQPMQQYLTRIKSIVDSISASGFKIDQKISCYILNGLPPNFNSFKSTIRNSLLPIDLDTFY</sequence>
<evidence type="ECO:0000313" key="3">
    <source>
        <dbReference type="Proteomes" id="UP000829196"/>
    </source>
</evidence>
<evidence type="ECO:0000256" key="1">
    <source>
        <dbReference type="SAM" id="MobiDB-lite"/>
    </source>
</evidence>
<evidence type="ECO:0000313" key="2">
    <source>
        <dbReference type="EMBL" id="KAI0513411.1"/>
    </source>
</evidence>
<dbReference type="PANTHER" id="PTHR47481:SF22">
    <property type="entry name" value="RETROTRANSPOSON GAG DOMAIN-CONTAINING PROTEIN"/>
    <property type="match status" value="1"/>
</dbReference>
<dbReference type="EMBL" id="JAGYWB010000008">
    <property type="protein sequence ID" value="KAI0513411.1"/>
    <property type="molecule type" value="Genomic_DNA"/>
</dbReference>
<dbReference type="Proteomes" id="UP000829196">
    <property type="component" value="Unassembled WGS sequence"/>
</dbReference>
<dbReference type="AlphaFoldDB" id="A0A8T3BJB1"/>
<evidence type="ECO:0008006" key="4">
    <source>
        <dbReference type="Google" id="ProtNLM"/>
    </source>
</evidence>
<proteinExistence type="predicted"/>
<accession>A0A8T3BJB1</accession>
<reference evidence="2" key="1">
    <citation type="journal article" date="2022" name="Front. Genet.">
        <title>Chromosome-Scale Assembly of the Dendrobium nobile Genome Provides Insights Into the Molecular Mechanism of the Biosynthesis of the Medicinal Active Ingredient of Dendrobium.</title>
        <authorList>
            <person name="Xu Q."/>
            <person name="Niu S.-C."/>
            <person name="Li K.-L."/>
            <person name="Zheng P.-J."/>
            <person name="Zhang X.-J."/>
            <person name="Jia Y."/>
            <person name="Liu Y."/>
            <person name="Niu Y.-X."/>
            <person name="Yu L.-H."/>
            <person name="Chen D.-F."/>
            <person name="Zhang G.-Q."/>
        </authorList>
    </citation>
    <scope>NUCLEOTIDE SEQUENCE</scope>
    <source>
        <tissue evidence="2">Leaf</tissue>
    </source>
</reference>
<dbReference type="OrthoDB" id="693186at2759"/>